<name>A0AAN8YSY1_9MAGN</name>
<evidence type="ECO:0000313" key="2">
    <source>
        <dbReference type="Proteomes" id="UP001370490"/>
    </source>
</evidence>
<evidence type="ECO:0000313" key="1">
    <source>
        <dbReference type="EMBL" id="KAK6911522.1"/>
    </source>
</evidence>
<sequence length="326" mass="35684">MKPEVGSRPSGSMITDDQLFLLSFIMGTYFGPDLKGDWHQKTMLQRKAEALPPYAFDQLIGSEMPSPYPVQDGTAIYPQFPELCLSILNPLSQDRNPSKMIGNIDKDSARSYTFDVAKGLSNGAVQVIMHNAFFTPKSSPPNSQRPRHLNDILDVKDSQRNADAVIPVKSAPSNGKLVPCCLTFHAEGDKPVVRRDPVMVYFPSQPANEELTNIISASQGGPVLTGCTSMGQVGPVLGLLDIGECEDSYLFSVSLPGVVRDASKQYQKELPYFALYNGDFSFEVENDGKVLIKGVRQHLPGPVDLHQFSGNFGTDGVLEGILMRDK</sequence>
<dbReference type="InterPro" id="IPR039321">
    <property type="entry name" value="IDM2/3-like"/>
</dbReference>
<dbReference type="GO" id="GO:0005634">
    <property type="term" value="C:nucleus"/>
    <property type="evidence" value="ECO:0007669"/>
    <property type="project" value="TreeGrafter"/>
</dbReference>
<dbReference type="PANTHER" id="PTHR34661:SF3">
    <property type="entry name" value="INCREASED DNA METHYLATION 2"/>
    <property type="match status" value="1"/>
</dbReference>
<accession>A0AAN8YSY1</accession>
<proteinExistence type="predicted"/>
<evidence type="ECO:0008006" key="3">
    <source>
        <dbReference type="Google" id="ProtNLM"/>
    </source>
</evidence>
<dbReference type="AlphaFoldDB" id="A0AAN8YSY1"/>
<dbReference type="PANTHER" id="PTHR34661">
    <property type="entry name" value="INCREASED DNA METHYLATION 3"/>
    <property type="match status" value="1"/>
</dbReference>
<reference evidence="1 2" key="1">
    <citation type="submission" date="2023-12" db="EMBL/GenBank/DDBJ databases">
        <title>A high-quality genome assembly for Dillenia turbinata (Dilleniales).</title>
        <authorList>
            <person name="Chanderbali A."/>
        </authorList>
    </citation>
    <scope>NUCLEOTIDE SEQUENCE [LARGE SCALE GENOMIC DNA]</scope>
    <source>
        <strain evidence="1">LSX21</strain>
        <tissue evidence="1">Leaf</tissue>
    </source>
</reference>
<dbReference type="EMBL" id="JBAMMX010000028">
    <property type="protein sequence ID" value="KAK6911522.1"/>
    <property type="molecule type" value="Genomic_DNA"/>
</dbReference>
<organism evidence="1 2">
    <name type="scientific">Dillenia turbinata</name>
    <dbReference type="NCBI Taxonomy" id="194707"/>
    <lineage>
        <taxon>Eukaryota</taxon>
        <taxon>Viridiplantae</taxon>
        <taxon>Streptophyta</taxon>
        <taxon>Embryophyta</taxon>
        <taxon>Tracheophyta</taxon>
        <taxon>Spermatophyta</taxon>
        <taxon>Magnoliopsida</taxon>
        <taxon>eudicotyledons</taxon>
        <taxon>Gunneridae</taxon>
        <taxon>Pentapetalae</taxon>
        <taxon>Dilleniales</taxon>
        <taxon>Dilleniaceae</taxon>
        <taxon>Dillenia</taxon>
    </lineage>
</organism>
<gene>
    <name evidence="1" type="ORF">RJ641_023615</name>
</gene>
<keyword evidence="2" id="KW-1185">Reference proteome</keyword>
<protein>
    <recommendedName>
        <fullName evidence="3">SHSP domain-containing protein</fullName>
    </recommendedName>
</protein>
<comment type="caution">
    <text evidence="1">The sequence shown here is derived from an EMBL/GenBank/DDBJ whole genome shotgun (WGS) entry which is preliminary data.</text>
</comment>
<dbReference type="Proteomes" id="UP001370490">
    <property type="component" value="Unassembled WGS sequence"/>
</dbReference>